<evidence type="ECO:0000256" key="2">
    <source>
        <dbReference type="SAM" id="Phobius"/>
    </source>
</evidence>
<dbReference type="RefSeq" id="WP_099963266.1">
    <property type="nucleotide sequence ID" value="NZ_CALMTF010000129.1"/>
</dbReference>
<evidence type="ECO:0000313" key="4">
    <source>
        <dbReference type="Proteomes" id="UP000502533"/>
    </source>
</evidence>
<dbReference type="GO" id="GO:0042834">
    <property type="term" value="F:peptidoglycan binding"/>
    <property type="evidence" value="ECO:0007669"/>
    <property type="project" value="InterPro"/>
</dbReference>
<name>A0A181C813_9PROT</name>
<dbReference type="Gene3D" id="3.30.70.1070">
    <property type="entry name" value="Sporulation related repeat"/>
    <property type="match status" value="1"/>
</dbReference>
<dbReference type="Proteomes" id="UP000502533">
    <property type="component" value="Chromosome"/>
</dbReference>
<proteinExistence type="predicted"/>
<feature type="compositionally biased region" description="Low complexity" evidence="1">
    <location>
        <begin position="206"/>
        <end position="218"/>
    </location>
</feature>
<accession>A0A181C813</accession>
<gene>
    <name evidence="3" type="ORF">GWK63_03255</name>
</gene>
<dbReference type="Pfam" id="PF05036">
    <property type="entry name" value="SPOR"/>
    <property type="match status" value="1"/>
</dbReference>
<keyword evidence="4" id="KW-1185">Reference proteome</keyword>
<feature type="compositionally biased region" description="Pro residues" evidence="1">
    <location>
        <begin position="1"/>
        <end position="10"/>
    </location>
</feature>
<dbReference type="EMBL" id="CP050139">
    <property type="protein sequence ID" value="QIP34636.1"/>
    <property type="molecule type" value="Genomic_DNA"/>
</dbReference>
<organism evidence="3 4">
    <name type="scientific">Komagataeibacter rhaeticus</name>
    <dbReference type="NCBI Taxonomy" id="215221"/>
    <lineage>
        <taxon>Bacteria</taxon>
        <taxon>Pseudomonadati</taxon>
        <taxon>Pseudomonadota</taxon>
        <taxon>Alphaproteobacteria</taxon>
        <taxon>Acetobacterales</taxon>
        <taxon>Acetobacteraceae</taxon>
        <taxon>Komagataeibacter</taxon>
    </lineage>
</organism>
<feature type="compositionally biased region" description="Low complexity" evidence="1">
    <location>
        <begin position="228"/>
        <end position="247"/>
    </location>
</feature>
<feature type="compositionally biased region" description="Basic and acidic residues" evidence="1">
    <location>
        <begin position="26"/>
        <end position="49"/>
    </location>
</feature>
<keyword evidence="2" id="KW-0472">Membrane</keyword>
<reference evidence="3 4" key="1">
    <citation type="submission" date="2020-03" db="EMBL/GenBank/DDBJ databases">
        <title>Isolation of cellulose-producing strains, genome characterization and application of the synthesized cellulose films as an economical and sustainable material for piezoelectric sensor construction.</title>
        <authorList>
            <person name="Mangayil R.K."/>
        </authorList>
    </citation>
    <scope>NUCLEOTIDE SEQUENCE [LARGE SCALE GENOMIC DNA]</scope>
    <source>
        <strain evidence="3 4">ENS 9a1a</strain>
    </source>
</reference>
<feature type="region of interest" description="Disordered" evidence="1">
    <location>
        <begin position="149"/>
        <end position="265"/>
    </location>
</feature>
<dbReference type="GeneID" id="85021164"/>
<keyword evidence="2" id="KW-1133">Transmembrane helix</keyword>
<feature type="transmembrane region" description="Helical" evidence="2">
    <location>
        <begin position="93"/>
        <end position="114"/>
    </location>
</feature>
<sequence>MSPDETPPPGGTRDDRPDNPPAPDPYAERPRIVRERMGADSDPDREQRTPMEPSDDIRPAASARGRGGFDIRGLLGRVAGSSLLGDDPLTRRLVYGAAGLGGVLVVAIGGWSLFGHHQAGIPVLGPPPGPVRVKPADPGGMQILGAADGMPADGGVMRLSPPPEQPQPDAMARQYGQTATGDGNGAPPPAGNAAGAPAGPQPAPAQPAATADVPATTPSAPPAPAQPVPQEETQADAPAPEAAAPAPRHLPAPVPRAAGSAAQGTGGYGVQLAALDTHEAALKSWSHLAGRYPDVFGSYQPTVVEAQRGGKTFYRLRVKGLGKAQATSLCEKAKAKGLPCDLVHS</sequence>
<protein>
    <submittedName>
        <fullName evidence="3">SPOR domain-containing protein</fullName>
    </submittedName>
</protein>
<dbReference type="KEGG" id="kre:GWK63_03255"/>
<keyword evidence="2" id="KW-0812">Transmembrane</keyword>
<dbReference type="InterPro" id="IPR007730">
    <property type="entry name" value="SPOR-like_dom"/>
</dbReference>
<evidence type="ECO:0000313" key="3">
    <source>
        <dbReference type="EMBL" id="QIP34636.1"/>
    </source>
</evidence>
<feature type="region of interest" description="Disordered" evidence="1">
    <location>
        <begin position="1"/>
        <end position="68"/>
    </location>
</feature>
<dbReference type="AlphaFoldDB" id="A0A181C813"/>
<dbReference type="InterPro" id="IPR036680">
    <property type="entry name" value="SPOR-like_sf"/>
</dbReference>
<evidence type="ECO:0000256" key="1">
    <source>
        <dbReference type="SAM" id="MobiDB-lite"/>
    </source>
</evidence>